<accession>A0A7W9UNW3</accession>
<dbReference type="EMBL" id="JACHJK010000001">
    <property type="protein sequence ID" value="MBB5925306.1"/>
    <property type="molecule type" value="Genomic_DNA"/>
</dbReference>
<dbReference type="AlphaFoldDB" id="A0A7W9UNW3"/>
<comment type="caution">
    <text evidence="2">The sequence shown here is derived from an EMBL/GenBank/DDBJ whole genome shotgun (WGS) entry which is preliminary data.</text>
</comment>
<feature type="compositionally biased region" description="Low complexity" evidence="1">
    <location>
        <begin position="62"/>
        <end position="72"/>
    </location>
</feature>
<protein>
    <submittedName>
        <fullName evidence="2">Putative ATP-grasp target RiPP</fullName>
    </submittedName>
</protein>
<evidence type="ECO:0000313" key="3">
    <source>
        <dbReference type="Proteomes" id="UP000585836"/>
    </source>
</evidence>
<dbReference type="InterPro" id="IPR026496">
    <property type="entry name" value="GRASP_targ"/>
</dbReference>
<evidence type="ECO:0000313" key="2">
    <source>
        <dbReference type="EMBL" id="MBB5925306.1"/>
    </source>
</evidence>
<proteinExistence type="predicted"/>
<evidence type="ECO:0000256" key="1">
    <source>
        <dbReference type="SAM" id="MobiDB-lite"/>
    </source>
</evidence>
<keyword evidence="3" id="KW-1185">Reference proteome</keyword>
<dbReference type="NCBIfam" id="TIGR04186">
    <property type="entry name" value="GRASP_targ"/>
    <property type="match status" value="1"/>
</dbReference>
<organism evidence="2 3">
    <name type="scientific">Streptomyces echinatus</name>
    <dbReference type="NCBI Taxonomy" id="67293"/>
    <lineage>
        <taxon>Bacteria</taxon>
        <taxon>Bacillati</taxon>
        <taxon>Actinomycetota</taxon>
        <taxon>Actinomycetes</taxon>
        <taxon>Kitasatosporales</taxon>
        <taxon>Streptomycetaceae</taxon>
        <taxon>Streptomyces</taxon>
    </lineage>
</organism>
<feature type="region of interest" description="Disordered" evidence="1">
    <location>
        <begin position="46"/>
        <end position="88"/>
    </location>
</feature>
<reference evidence="2 3" key="1">
    <citation type="submission" date="2020-08" db="EMBL/GenBank/DDBJ databases">
        <title>Genomic Encyclopedia of Type Strains, Phase III (KMG-III): the genomes of soil and plant-associated and newly described type strains.</title>
        <authorList>
            <person name="Whitman W."/>
        </authorList>
    </citation>
    <scope>NUCLEOTIDE SEQUENCE [LARGE SCALE GENOMIC DNA]</scope>
    <source>
        <strain evidence="2 3">CECT 3313</strain>
    </source>
</reference>
<gene>
    <name evidence="2" type="ORF">FHS34_000741</name>
</gene>
<dbReference type="Proteomes" id="UP000585836">
    <property type="component" value="Unassembled WGS sequence"/>
</dbReference>
<dbReference type="Pfam" id="PF14408">
    <property type="entry name" value="Actino_peptide"/>
    <property type="match status" value="1"/>
</dbReference>
<name>A0A7W9UNW3_9ACTN</name>
<dbReference type="RefSeq" id="WP_184960927.1">
    <property type="nucleotide sequence ID" value="NZ_BAAAWF010000033.1"/>
</dbReference>
<dbReference type="InterPro" id="IPR025843">
    <property type="entry name" value="Actino_peptide"/>
</dbReference>
<sequence length="88" mass="9430">MEQPLALLDQAKPWGLGRMRPYPTAAVLPAARPVLDPGTQVPVWVSPDGTPLTVEAKHKRSQTSQETSTKTSLDGNPDQGSDQHGDSD</sequence>